<gene>
    <name evidence="1" type="ORF">LY89DRAFT_61245</name>
</gene>
<reference evidence="1 2" key="1">
    <citation type="submission" date="2015-10" db="EMBL/GenBank/DDBJ databases">
        <title>Full genome of DAOMC 229536 Phialocephala scopiformis, a fungal endophyte of spruce producing the potent anti-insectan compound rugulosin.</title>
        <authorList>
            <consortium name="DOE Joint Genome Institute"/>
            <person name="Walker A.K."/>
            <person name="Frasz S.L."/>
            <person name="Seifert K.A."/>
            <person name="Miller J.D."/>
            <person name="Mondo S.J."/>
            <person name="Labutti K."/>
            <person name="Lipzen A."/>
            <person name="Dockter R."/>
            <person name="Kennedy M."/>
            <person name="Grigoriev I.V."/>
            <person name="Spatafora J.W."/>
        </authorList>
    </citation>
    <scope>NUCLEOTIDE SEQUENCE [LARGE SCALE GENOMIC DNA]</scope>
    <source>
        <strain evidence="1 2">CBS 120377</strain>
    </source>
</reference>
<keyword evidence="2" id="KW-1185">Reference proteome</keyword>
<dbReference type="RefSeq" id="XP_018072128.1">
    <property type="nucleotide sequence ID" value="XM_018210621.1"/>
</dbReference>
<name>A0A194XC74_MOLSC</name>
<dbReference type="OrthoDB" id="10628995at2759"/>
<accession>A0A194XC74</accession>
<dbReference type="GeneID" id="28820347"/>
<evidence type="ECO:0000313" key="1">
    <source>
        <dbReference type="EMBL" id="KUJ17773.1"/>
    </source>
</evidence>
<protein>
    <submittedName>
        <fullName evidence="1">Uncharacterized protein</fullName>
    </submittedName>
</protein>
<sequence>MSLQPKDKICLLSLDGGGPRSLDMVTLELMLRNITVEPQTPFESLKEIFPVEEFRPRFTGIKYPYNNSSAKVGPDYILPTNTFHAKEELQSNIFYSLFDTLQWRWIENETNLSPGEPETIWNSKASHLSAARTWASLIGIGGYSQLQSVNSCINDIDTVNRFLKGRYEEWGNLETPYFPTKIDKLFDRDHVWAVTQTMVSLETLALCAMHVLQAYKVYPDFWGRLAYEVYPKFWGRSFDYYPSAGDGPTVGHLLFHHFQVLEFHLNVV</sequence>
<proteinExistence type="predicted"/>
<dbReference type="InParanoid" id="A0A194XC74"/>
<dbReference type="AlphaFoldDB" id="A0A194XC74"/>
<evidence type="ECO:0000313" key="2">
    <source>
        <dbReference type="Proteomes" id="UP000070700"/>
    </source>
</evidence>
<dbReference type="Proteomes" id="UP000070700">
    <property type="component" value="Unassembled WGS sequence"/>
</dbReference>
<dbReference type="KEGG" id="psco:LY89DRAFT_61245"/>
<organism evidence="1 2">
    <name type="scientific">Mollisia scopiformis</name>
    <name type="common">Conifer needle endophyte fungus</name>
    <name type="synonym">Phialocephala scopiformis</name>
    <dbReference type="NCBI Taxonomy" id="149040"/>
    <lineage>
        <taxon>Eukaryota</taxon>
        <taxon>Fungi</taxon>
        <taxon>Dikarya</taxon>
        <taxon>Ascomycota</taxon>
        <taxon>Pezizomycotina</taxon>
        <taxon>Leotiomycetes</taxon>
        <taxon>Helotiales</taxon>
        <taxon>Mollisiaceae</taxon>
        <taxon>Mollisia</taxon>
    </lineage>
</organism>
<dbReference type="EMBL" id="KQ947414">
    <property type="protein sequence ID" value="KUJ17773.1"/>
    <property type="molecule type" value="Genomic_DNA"/>
</dbReference>